<dbReference type="InterPro" id="IPR008271">
    <property type="entry name" value="Ser/Thr_kinase_AS"/>
</dbReference>
<dbReference type="GO" id="GO:0005524">
    <property type="term" value="F:ATP binding"/>
    <property type="evidence" value="ECO:0007669"/>
    <property type="project" value="InterPro"/>
</dbReference>
<dbReference type="PROSITE" id="PS00108">
    <property type="entry name" value="PROTEIN_KINASE_ST"/>
    <property type="match status" value="1"/>
</dbReference>
<feature type="domain" description="Protein kinase" evidence="2">
    <location>
        <begin position="1"/>
        <end position="148"/>
    </location>
</feature>
<reference evidence="3 4" key="1">
    <citation type="journal article" date="2017" name="PLoS Biol.">
        <title>The sea cucumber genome provides insights into morphological evolution and visceral regeneration.</title>
        <authorList>
            <person name="Zhang X."/>
            <person name="Sun L."/>
            <person name="Yuan J."/>
            <person name="Sun Y."/>
            <person name="Gao Y."/>
            <person name="Zhang L."/>
            <person name="Li S."/>
            <person name="Dai H."/>
            <person name="Hamel J.F."/>
            <person name="Liu C."/>
            <person name="Yu Y."/>
            <person name="Liu S."/>
            <person name="Lin W."/>
            <person name="Guo K."/>
            <person name="Jin S."/>
            <person name="Xu P."/>
            <person name="Storey K.B."/>
            <person name="Huan P."/>
            <person name="Zhang T."/>
            <person name="Zhou Y."/>
            <person name="Zhang J."/>
            <person name="Lin C."/>
            <person name="Li X."/>
            <person name="Xing L."/>
            <person name="Huo D."/>
            <person name="Sun M."/>
            <person name="Wang L."/>
            <person name="Mercier A."/>
            <person name="Li F."/>
            <person name="Yang H."/>
            <person name="Xiang J."/>
        </authorList>
    </citation>
    <scope>NUCLEOTIDE SEQUENCE [LARGE SCALE GENOMIC DNA]</scope>
    <source>
        <strain evidence="3">Shaxun</strain>
        <tissue evidence="3">Muscle</tissue>
    </source>
</reference>
<dbReference type="SUPFAM" id="SSF56112">
    <property type="entry name" value="Protein kinase-like (PK-like)"/>
    <property type="match status" value="1"/>
</dbReference>
<evidence type="ECO:0000313" key="3">
    <source>
        <dbReference type="EMBL" id="PIK60196.1"/>
    </source>
</evidence>
<dbReference type="Proteomes" id="UP000230750">
    <property type="component" value="Unassembled WGS sequence"/>
</dbReference>
<dbReference type="InterPro" id="IPR011009">
    <property type="entry name" value="Kinase-like_dom_sf"/>
</dbReference>
<evidence type="ECO:0000259" key="2">
    <source>
        <dbReference type="PROSITE" id="PS50011"/>
    </source>
</evidence>
<dbReference type="EC" id="2.7.11.1" evidence="1"/>
<accession>A0A2G8LIW1</accession>
<dbReference type="EMBL" id="MRZV01000064">
    <property type="protein sequence ID" value="PIK60196.1"/>
    <property type="molecule type" value="Genomic_DNA"/>
</dbReference>
<proteinExistence type="predicted"/>
<evidence type="ECO:0000313" key="4">
    <source>
        <dbReference type="Proteomes" id="UP000230750"/>
    </source>
</evidence>
<dbReference type="InterPro" id="IPR000719">
    <property type="entry name" value="Prot_kinase_dom"/>
</dbReference>
<dbReference type="Pfam" id="PF00069">
    <property type="entry name" value="Pkinase"/>
    <property type="match status" value="1"/>
</dbReference>
<dbReference type="STRING" id="307972.A0A2G8LIW1"/>
<name>A0A2G8LIW1_STIJA</name>
<dbReference type="GO" id="GO:0004674">
    <property type="term" value="F:protein serine/threonine kinase activity"/>
    <property type="evidence" value="ECO:0007669"/>
    <property type="project" value="UniProtKB-EC"/>
</dbReference>
<dbReference type="PANTHER" id="PTHR11909">
    <property type="entry name" value="CASEIN KINASE-RELATED"/>
    <property type="match status" value="1"/>
</dbReference>
<protein>
    <recommendedName>
        <fullName evidence="1">non-specific serine/threonine protein kinase</fullName>
        <ecNumber evidence="1">2.7.11.1</ecNumber>
    </recommendedName>
</protein>
<dbReference type="OrthoDB" id="2687620at2759"/>
<dbReference type="AlphaFoldDB" id="A0A2G8LIW1"/>
<sequence>MDRFGEDLWNLFLKSGKKFSPKAAFTIGIQMVDALEYVHDQGYVHADIKGSNILLGFEPKAKDQVFLVDFGLASKYMPGDVHREYKPDPKKAHEGTLEYTSIGAHEGISSSRRHDFEILGYNLVQWMSGDLPWSKVTKETEVQAIKVK</sequence>
<evidence type="ECO:0000256" key="1">
    <source>
        <dbReference type="ARBA" id="ARBA00012513"/>
    </source>
</evidence>
<dbReference type="Gene3D" id="1.10.510.10">
    <property type="entry name" value="Transferase(Phosphotransferase) domain 1"/>
    <property type="match status" value="1"/>
</dbReference>
<keyword evidence="4" id="KW-1185">Reference proteome</keyword>
<organism evidence="3 4">
    <name type="scientific">Stichopus japonicus</name>
    <name type="common">Sea cucumber</name>
    <dbReference type="NCBI Taxonomy" id="307972"/>
    <lineage>
        <taxon>Eukaryota</taxon>
        <taxon>Metazoa</taxon>
        <taxon>Echinodermata</taxon>
        <taxon>Eleutherozoa</taxon>
        <taxon>Echinozoa</taxon>
        <taxon>Holothuroidea</taxon>
        <taxon>Aspidochirotacea</taxon>
        <taxon>Aspidochirotida</taxon>
        <taxon>Stichopodidae</taxon>
        <taxon>Apostichopus</taxon>
    </lineage>
</organism>
<gene>
    <name evidence="3" type="ORF">BSL78_02918</name>
</gene>
<dbReference type="InterPro" id="IPR050235">
    <property type="entry name" value="CK1_Ser-Thr_kinase"/>
</dbReference>
<dbReference type="PROSITE" id="PS50011">
    <property type="entry name" value="PROTEIN_KINASE_DOM"/>
    <property type="match status" value="1"/>
</dbReference>
<comment type="caution">
    <text evidence="3">The sequence shown here is derived from an EMBL/GenBank/DDBJ whole genome shotgun (WGS) entry which is preliminary data.</text>
</comment>